<keyword evidence="5" id="KW-0864">Zinc transport</keyword>
<name>A0A1I5IIT8_9HYPH</name>
<dbReference type="AlphaFoldDB" id="A0A1I5IIT8"/>
<dbReference type="GO" id="GO:0006829">
    <property type="term" value="P:zinc ion transport"/>
    <property type="evidence" value="ECO:0007669"/>
    <property type="project" value="UniProtKB-KW"/>
</dbReference>
<evidence type="ECO:0000256" key="1">
    <source>
        <dbReference type="ARBA" id="ARBA00011028"/>
    </source>
</evidence>
<keyword evidence="9" id="KW-1185">Reference proteome</keyword>
<dbReference type="GO" id="GO:0046872">
    <property type="term" value="F:metal ion binding"/>
    <property type="evidence" value="ECO:0007669"/>
    <property type="project" value="InterPro"/>
</dbReference>
<dbReference type="PANTHER" id="PTHR42953:SF3">
    <property type="entry name" value="HIGH-AFFINITY ZINC UPTAKE SYSTEM PROTEIN ZNUA"/>
    <property type="match status" value="1"/>
</dbReference>
<evidence type="ECO:0000256" key="6">
    <source>
        <dbReference type="SAM" id="MobiDB-lite"/>
    </source>
</evidence>
<reference evidence="8 9" key="1">
    <citation type="submission" date="2016-10" db="EMBL/GenBank/DDBJ databases">
        <authorList>
            <person name="de Groot N.N."/>
        </authorList>
    </citation>
    <scope>NUCLEOTIDE SEQUENCE [LARGE SCALE GENOMIC DNA]</scope>
    <source>
        <strain evidence="8 9">CGMCC 1.9157</strain>
    </source>
</reference>
<dbReference type="PANTHER" id="PTHR42953">
    <property type="entry name" value="HIGH-AFFINITY ZINC UPTAKE SYSTEM PROTEIN ZNUA-RELATED"/>
    <property type="match status" value="1"/>
</dbReference>
<keyword evidence="4 7" id="KW-0732">Signal</keyword>
<comment type="similarity">
    <text evidence="1">Belongs to the bacterial solute-binding protein 9 family.</text>
</comment>
<feature type="region of interest" description="Disordered" evidence="6">
    <location>
        <begin position="119"/>
        <end position="176"/>
    </location>
</feature>
<evidence type="ECO:0000313" key="9">
    <source>
        <dbReference type="Proteomes" id="UP000199236"/>
    </source>
</evidence>
<dbReference type="EMBL" id="FOVR01000009">
    <property type="protein sequence ID" value="SFO60477.1"/>
    <property type="molecule type" value="Genomic_DNA"/>
</dbReference>
<feature type="compositionally biased region" description="Basic and acidic residues" evidence="6">
    <location>
        <begin position="119"/>
        <end position="172"/>
    </location>
</feature>
<dbReference type="SUPFAM" id="SSF53807">
    <property type="entry name" value="Helical backbone' metal receptor"/>
    <property type="match status" value="1"/>
</dbReference>
<feature type="chain" id="PRO_5011567304" description="High-affinity zinc uptake system protein ZnuA" evidence="7">
    <location>
        <begin position="21"/>
        <end position="336"/>
    </location>
</feature>
<evidence type="ECO:0000256" key="2">
    <source>
        <dbReference type="ARBA" id="ARBA00015915"/>
    </source>
</evidence>
<evidence type="ECO:0000256" key="4">
    <source>
        <dbReference type="ARBA" id="ARBA00022729"/>
    </source>
</evidence>
<gene>
    <name evidence="8" type="ORF">SAMN04488056_10926</name>
</gene>
<evidence type="ECO:0000256" key="7">
    <source>
        <dbReference type="SAM" id="SignalP"/>
    </source>
</evidence>
<feature type="signal peptide" evidence="7">
    <location>
        <begin position="1"/>
        <end position="20"/>
    </location>
</feature>
<evidence type="ECO:0000313" key="8">
    <source>
        <dbReference type="EMBL" id="SFO60477.1"/>
    </source>
</evidence>
<organism evidence="8 9">
    <name type="scientific">Cohaesibacter marisflavi</name>
    <dbReference type="NCBI Taxonomy" id="655353"/>
    <lineage>
        <taxon>Bacteria</taxon>
        <taxon>Pseudomonadati</taxon>
        <taxon>Pseudomonadota</taxon>
        <taxon>Alphaproteobacteria</taxon>
        <taxon>Hyphomicrobiales</taxon>
        <taxon>Cohaesibacteraceae</taxon>
    </lineage>
</organism>
<dbReference type="InterPro" id="IPR050492">
    <property type="entry name" value="Bact_metal-bind_prot9"/>
</dbReference>
<sequence length="336" mass="36738">MLAAASALFLSTVANHAAQAAPKVATSIAPVYSITAAIMKDVGTPSLLIDQATSPHAAKLRPSDAKALQEADLVIWIGGNLTPSLEKPIETLPAKAQILTLGELDGLIELEVRTGGNWEKHVHDHDDHHDHDAHEEDHDEHEADHGDHEHDEHEHEDHDHDAHDHGDHDPHVWLDPQNGLTMAKAITAALSKLDAENADKYAANGKAFEEKLTSTTQSIKAELAAIKDKPYIVFHDAYHYYENRFGIAAVGSVMLQPGVAPGVARVREIRSKLKELNVVCIMAEPQFSDKILSTLIEGTDTKIGQLDPLGTNLDLGPNLYVELMRYNADKLTECLQ</sequence>
<evidence type="ECO:0000256" key="3">
    <source>
        <dbReference type="ARBA" id="ARBA00022448"/>
    </source>
</evidence>
<dbReference type="Gene3D" id="3.40.50.1980">
    <property type="entry name" value="Nitrogenase molybdenum iron protein domain"/>
    <property type="match status" value="3"/>
</dbReference>
<dbReference type="Pfam" id="PF01297">
    <property type="entry name" value="ZnuA"/>
    <property type="match status" value="1"/>
</dbReference>
<keyword evidence="3" id="KW-0813">Transport</keyword>
<proteinExistence type="inferred from homology"/>
<protein>
    <recommendedName>
        <fullName evidence="2">High-affinity zinc uptake system protein ZnuA</fullName>
    </recommendedName>
</protein>
<dbReference type="Proteomes" id="UP000199236">
    <property type="component" value="Unassembled WGS sequence"/>
</dbReference>
<dbReference type="STRING" id="655353.SAMN04488056_10926"/>
<dbReference type="InterPro" id="IPR006127">
    <property type="entry name" value="ZnuA-like"/>
</dbReference>
<keyword evidence="5" id="KW-0862">Zinc</keyword>
<evidence type="ECO:0000256" key="5">
    <source>
        <dbReference type="ARBA" id="ARBA00022906"/>
    </source>
</evidence>
<accession>A0A1I5IIT8</accession>
<keyword evidence="5" id="KW-0406">Ion transport</keyword>